<feature type="compositionally biased region" description="Basic residues" evidence="1">
    <location>
        <begin position="160"/>
        <end position="169"/>
    </location>
</feature>
<feature type="transmembrane region" description="Helical" evidence="2">
    <location>
        <begin position="239"/>
        <end position="262"/>
    </location>
</feature>
<sequence length="276" mass="27326">MGVHPWRELAMARASAGVFKALAVGGVFAVLSVLWGATGPAQADGGGVVGAVTGAGSDAVGGVVGPITDPVTHVTDPVTHAVTHAVPGPVASAVPSPVASAVADPVPTVKKAAGSAAGQPRQPGAGPQHTAPLVGGAQPGEKARTGSATRAAGTSTTARPSRHKAGSRRAVRERPPSARPLLLAAVRRDAELLTTGPTLGRRQVVDASETSAEQACRTSSLAASDLLRCARVDVLLPNLGGPGMVLLPISLALIGAGLVMAVHGRRRRGPAVGRAS</sequence>
<proteinExistence type="predicted"/>
<reference evidence="3 4" key="1">
    <citation type="journal article" date="2019" name="Int. J. Syst. Evol. Microbiol.">
        <title>The Global Catalogue of Microorganisms (GCM) 10K type strain sequencing project: providing services to taxonomists for standard genome sequencing and annotation.</title>
        <authorList>
            <consortium name="The Broad Institute Genomics Platform"/>
            <consortium name="The Broad Institute Genome Sequencing Center for Infectious Disease"/>
            <person name="Wu L."/>
            <person name="Ma J."/>
        </authorList>
    </citation>
    <scope>NUCLEOTIDE SEQUENCE [LARGE SCALE GENOMIC DNA]</scope>
    <source>
        <strain evidence="3 4">JCM 15309</strain>
    </source>
</reference>
<gene>
    <name evidence="3" type="ORF">GCM10009798_27890</name>
</gene>
<evidence type="ECO:0000313" key="3">
    <source>
        <dbReference type="EMBL" id="GAA1965955.1"/>
    </source>
</evidence>
<dbReference type="EMBL" id="BAAAPB010000002">
    <property type="protein sequence ID" value="GAA1965955.1"/>
    <property type="molecule type" value="Genomic_DNA"/>
</dbReference>
<feature type="compositionally biased region" description="Low complexity" evidence="1">
    <location>
        <begin position="145"/>
        <end position="159"/>
    </location>
</feature>
<comment type="caution">
    <text evidence="3">The sequence shown here is derived from an EMBL/GenBank/DDBJ whole genome shotgun (WGS) entry which is preliminary data.</text>
</comment>
<feature type="region of interest" description="Disordered" evidence="1">
    <location>
        <begin position="110"/>
        <end position="177"/>
    </location>
</feature>
<protein>
    <submittedName>
        <fullName evidence="3">Uncharacterized protein</fullName>
    </submittedName>
</protein>
<evidence type="ECO:0000256" key="1">
    <source>
        <dbReference type="SAM" id="MobiDB-lite"/>
    </source>
</evidence>
<dbReference type="Proteomes" id="UP001500571">
    <property type="component" value="Unassembled WGS sequence"/>
</dbReference>
<keyword evidence="2" id="KW-0812">Transmembrane</keyword>
<keyword evidence="2" id="KW-1133">Transmembrane helix</keyword>
<accession>A0ABN2RA36</accession>
<keyword evidence="2" id="KW-0472">Membrane</keyword>
<keyword evidence="4" id="KW-1185">Reference proteome</keyword>
<name>A0ABN2RA36_9ACTN</name>
<organism evidence="3 4">
    <name type="scientific">Nocardioides panacihumi</name>
    <dbReference type="NCBI Taxonomy" id="400774"/>
    <lineage>
        <taxon>Bacteria</taxon>
        <taxon>Bacillati</taxon>
        <taxon>Actinomycetota</taxon>
        <taxon>Actinomycetes</taxon>
        <taxon>Propionibacteriales</taxon>
        <taxon>Nocardioidaceae</taxon>
        <taxon>Nocardioides</taxon>
    </lineage>
</organism>
<evidence type="ECO:0000313" key="4">
    <source>
        <dbReference type="Proteomes" id="UP001500571"/>
    </source>
</evidence>
<evidence type="ECO:0000256" key="2">
    <source>
        <dbReference type="SAM" id="Phobius"/>
    </source>
</evidence>